<evidence type="ECO:0000256" key="3">
    <source>
        <dbReference type="ARBA" id="ARBA00023010"/>
    </source>
</evidence>
<sequence>KVAVINALESPQHLLQQVSTGEGKSYIIAAIAAIRCLGDKNATVDVITTSPVLAKRDANMLFGLYHALGLTVAHNCEESREAREIAYKAQVVYGDMAHFQRDYLLHTFYRKNILGTRELVNVIVDEVDSMTLDSGNHVLYLSHKIPSLKLLDSLFAYIQQEVHADIDEESNSTDDIRLRVLREINGRVSKEDIAKIDAVNADRVFISLLEAEIIDYEGFVLVKKNENLKEMLKSVVDVKSTPIIVDALRMEIERVKDISVPFHLQEFVRLHISAFIDNCKLARVMRPNVDYVVGLSEANASSESEVIITIVDVDTGADLVSTQWSEGLHQFLQMKYACRMTPMSLKAVFISNVTFLRKYKRLDGLSGTLGSADESRILAELYKVDLIRIPTHQPRQMVEYVPSLADTSSEWIDSVYRTLTSEVKSGRSVLVICETINQLQQLHQGLASRNEASRSNSVAMDDALSAITIYKRQREKLGFEETPLEPGRIILSTNLAGRGTDILLSKELEDNGGLHVVIAFVPRNKRIEEQAMGRAARDGARGSGQIIAFVRPSSEEIAPSLHEFKIHRDNAELLRLQTLRHNFEFRVAIQEGALERFRRRIDEQLFRDNASHDRLPDTEDVIYRALLDEWTLWLDARDEEIKQCADERDVQRREEEKERIIMSVDAFLDSHPINKQDELFVVPSWLRAGEWLLRVGLIQMHHLEGKADAERTFNRVWEDGSALAPFALYYKACMAMQNLEEMRETQSSVLLETVSGFEADPYKAFRLFAMARVGLREQMERRAVEISAIQQRAGSNSEQCGLQKQLIEMQDAVGQIIANIDWMIGERMTADNFRLLTSNKQQQIHLFESLEKIDVISAPVFGGDLHEHSSVHQGLIRRKFGISQAELARALNNGKTDDCPDHVVMSGGGAVLEQHLALPTRLDFWHDMRANEAFFGLAHVYYVNKESQEEVASMIPVQPMLIDDYTARSGILLSNRSLGGASLYLKSDVDALVLKDEAIAEEVQILLDIGSMELDMYARIDASRLNSSHLLQFDGFTANQMKEHFGLDKTTADWILNQLCSQGVIKLERVPIVKLVGGWRQLAETFLWPSAISPELALERMQSIENAFTISPTILRHAIHSQANLSGEDSSRAAEDLFNSLLEGGLLQRRKLLVYRKAGSINCSMLLSTLADPVHSFLSHHFSYTFARDVLSRACADSEQVPFTIKTVMLPENAHRDLFDELCRLEIVTPPRIASDHYQLIDYTDFPFIERREFEQFIYARRMKLNDEIQMFTLVPFVQILAEKNTFTTREMEALIDMGMAVGVSLKQLSTTEKAAGALMQCARSVHNNRLMWMKCITWAIGLVVARHGIGEIDECLNTNHFGDAALAMVSAIVLQFHHVERELPKQISNDLRKLASASVDAVGRAQKKIQQGFKTRIHHLMSYLCEKCRALFGSSEYYNQCRMATYTITARASPNDTMDEYRLIRMFNNIGAATEEQNRAVNAREQALIDQTLSVAREFKSELISRLLSLSTPSFPGLAEFLNSLEHHRWFESELTLCIQWAEMEAVRALTDTGRVDGFKKDQIKFAAVAAAYSAMSVDCDQELQRRAREEPRDDQKQESLMSFITDEIDFKMTEIFTNPLVNLIRCIISEHSECGISEPHQELIDADIAKAAKQFRKGNPNKWLESLQLENLVSRVHARISVLFQNIEKEEMLKGVVGLTRLCLIQRLPMPYEPCFSILCNASKDIRRTETETTGNIPNESPKRFILLTKADYPRWKIMFNEEESVYLNENVIERAKNIDNAETLRTSLIKSLQQK</sequence>
<evidence type="ECO:0000313" key="6">
    <source>
        <dbReference type="EMBL" id="GMT02992.1"/>
    </source>
</evidence>
<gene>
    <name evidence="6" type="ORF">PENTCL1PPCAC_25166</name>
</gene>
<dbReference type="GO" id="GO:0017038">
    <property type="term" value="P:protein import"/>
    <property type="evidence" value="ECO:0007669"/>
    <property type="project" value="InterPro"/>
</dbReference>
<evidence type="ECO:0000313" key="7">
    <source>
        <dbReference type="Proteomes" id="UP001432027"/>
    </source>
</evidence>
<keyword evidence="1" id="KW-0963">Cytoplasm</keyword>
<dbReference type="SUPFAM" id="SSF52540">
    <property type="entry name" value="P-loop containing nucleoside triphosphate hydrolases"/>
    <property type="match status" value="2"/>
</dbReference>
<feature type="domain" description="Helicase C-terminal" evidence="4">
    <location>
        <begin position="411"/>
        <end position="582"/>
    </location>
</feature>
<keyword evidence="7" id="KW-1185">Reference proteome</keyword>
<dbReference type="PROSITE" id="PS51196">
    <property type="entry name" value="SECA_MOTOR_DEAD"/>
    <property type="match status" value="1"/>
</dbReference>
<dbReference type="InterPro" id="IPR027417">
    <property type="entry name" value="P-loop_NTPase"/>
</dbReference>
<accession>A0AAV5U891</accession>
<dbReference type="PANTHER" id="PTHR30612">
    <property type="entry name" value="SECA INNER MEMBRANE COMPONENT OF SEC PROTEIN SECRETION SYSTEM"/>
    <property type="match status" value="1"/>
</dbReference>
<dbReference type="InterPro" id="IPR011115">
    <property type="entry name" value="SecA_DEAD"/>
</dbReference>
<comment type="caution">
    <text evidence="6">The sequence shown here is derived from an EMBL/GenBank/DDBJ whole genome shotgun (WGS) entry which is preliminary data.</text>
</comment>
<name>A0AAV5U891_9BILA</name>
<feature type="domain" description="SecA family profile" evidence="5">
    <location>
        <begin position="1"/>
        <end position="573"/>
    </location>
</feature>
<keyword evidence="2" id="KW-0653">Protein transport</keyword>
<dbReference type="PROSITE" id="PS51194">
    <property type="entry name" value="HELICASE_CTER"/>
    <property type="match status" value="1"/>
</dbReference>
<dbReference type="GO" id="GO:0006605">
    <property type="term" value="P:protein targeting"/>
    <property type="evidence" value="ECO:0007669"/>
    <property type="project" value="InterPro"/>
</dbReference>
<keyword evidence="3" id="KW-0811">Translocation</keyword>
<evidence type="ECO:0000256" key="1">
    <source>
        <dbReference type="ARBA" id="ARBA00022490"/>
    </source>
</evidence>
<dbReference type="InterPro" id="IPR000185">
    <property type="entry name" value="SecA"/>
</dbReference>
<dbReference type="EMBL" id="BTSX01000006">
    <property type="protein sequence ID" value="GMT02992.1"/>
    <property type="molecule type" value="Genomic_DNA"/>
</dbReference>
<dbReference type="Pfam" id="PF07517">
    <property type="entry name" value="SecA_DEAD"/>
    <property type="match status" value="1"/>
</dbReference>
<reference evidence="6" key="1">
    <citation type="submission" date="2023-10" db="EMBL/GenBank/DDBJ databases">
        <title>Genome assembly of Pristionchus species.</title>
        <authorList>
            <person name="Yoshida K."/>
            <person name="Sommer R.J."/>
        </authorList>
    </citation>
    <scope>NUCLEOTIDE SEQUENCE</scope>
    <source>
        <strain evidence="6">RS0144</strain>
    </source>
</reference>
<dbReference type="PANTHER" id="PTHR30612:SF0">
    <property type="entry name" value="CHLOROPLAST PROTEIN-TRANSPORTING ATPASE"/>
    <property type="match status" value="1"/>
</dbReference>
<dbReference type="GO" id="GO:0016020">
    <property type="term" value="C:membrane"/>
    <property type="evidence" value="ECO:0007669"/>
    <property type="project" value="InterPro"/>
</dbReference>
<dbReference type="GO" id="GO:0006886">
    <property type="term" value="P:intracellular protein transport"/>
    <property type="evidence" value="ECO:0007669"/>
    <property type="project" value="InterPro"/>
</dbReference>
<organism evidence="6 7">
    <name type="scientific">Pristionchus entomophagus</name>
    <dbReference type="NCBI Taxonomy" id="358040"/>
    <lineage>
        <taxon>Eukaryota</taxon>
        <taxon>Metazoa</taxon>
        <taxon>Ecdysozoa</taxon>
        <taxon>Nematoda</taxon>
        <taxon>Chromadorea</taxon>
        <taxon>Rhabditida</taxon>
        <taxon>Rhabditina</taxon>
        <taxon>Diplogasteromorpha</taxon>
        <taxon>Diplogasteroidea</taxon>
        <taxon>Neodiplogasteridae</taxon>
        <taxon>Pristionchus</taxon>
    </lineage>
</organism>
<dbReference type="PRINTS" id="PR00906">
    <property type="entry name" value="SECA"/>
</dbReference>
<dbReference type="SMART" id="SM00957">
    <property type="entry name" value="SecA_DEAD"/>
    <property type="match status" value="1"/>
</dbReference>
<dbReference type="InterPro" id="IPR014018">
    <property type="entry name" value="SecA_motor_DEAD"/>
</dbReference>
<dbReference type="Proteomes" id="UP001432027">
    <property type="component" value="Unassembled WGS sequence"/>
</dbReference>
<evidence type="ECO:0000256" key="2">
    <source>
        <dbReference type="ARBA" id="ARBA00022927"/>
    </source>
</evidence>
<dbReference type="Gene3D" id="3.90.1440.10">
    <property type="entry name" value="SecA, preprotein cross-linking domain"/>
    <property type="match status" value="1"/>
</dbReference>
<evidence type="ECO:0000259" key="4">
    <source>
        <dbReference type="PROSITE" id="PS51194"/>
    </source>
</evidence>
<feature type="non-terminal residue" evidence="6">
    <location>
        <position position="1"/>
    </location>
</feature>
<dbReference type="Gene3D" id="3.40.50.300">
    <property type="entry name" value="P-loop containing nucleotide triphosphate hydrolases"/>
    <property type="match status" value="3"/>
</dbReference>
<protein>
    <submittedName>
        <fullName evidence="6">Uncharacterized protein</fullName>
    </submittedName>
</protein>
<evidence type="ECO:0000259" key="5">
    <source>
        <dbReference type="PROSITE" id="PS51196"/>
    </source>
</evidence>
<proteinExistence type="predicted"/>
<dbReference type="GO" id="GO:0005524">
    <property type="term" value="F:ATP binding"/>
    <property type="evidence" value="ECO:0007669"/>
    <property type="project" value="InterPro"/>
</dbReference>
<keyword evidence="2" id="KW-0813">Transport</keyword>
<dbReference type="InterPro" id="IPR001650">
    <property type="entry name" value="Helicase_C-like"/>
</dbReference>